<dbReference type="Proteomes" id="UP000468735">
    <property type="component" value="Unassembled WGS sequence"/>
</dbReference>
<reference evidence="2 3" key="1">
    <citation type="submission" date="2019-09" db="EMBL/GenBank/DDBJ databases">
        <title>Actinomadura physcomitrii sp. nov., a novel actinomycete isolated from moss [Physcomitrium sphaericum (Ludw) Fuernr].</title>
        <authorList>
            <person name="Zhuang X."/>
            <person name="Liu C."/>
        </authorList>
    </citation>
    <scope>NUCLEOTIDE SEQUENCE [LARGE SCALE GENOMIC DNA]</scope>
    <source>
        <strain evidence="2 3">HMC1</strain>
    </source>
</reference>
<keyword evidence="3" id="KW-1185">Reference proteome</keyword>
<organism evidence="2 3">
    <name type="scientific">Actinomadura rudentiformis</name>
    <dbReference type="NCBI Taxonomy" id="359158"/>
    <lineage>
        <taxon>Bacteria</taxon>
        <taxon>Bacillati</taxon>
        <taxon>Actinomycetota</taxon>
        <taxon>Actinomycetes</taxon>
        <taxon>Streptosporangiales</taxon>
        <taxon>Thermomonosporaceae</taxon>
        <taxon>Actinomadura</taxon>
    </lineage>
</organism>
<feature type="domain" description="DUF397" evidence="1">
    <location>
        <begin position="6"/>
        <end position="25"/>
    </location>
</feature>
<gene>
    <name evidence="2" type="ORF">F8566_34400</name>
</gene>
<dbReference type="InterPro" id="IPR007278">
    <property type="entry name" value="DUF397"/>
</dbReference>
<dbReference type="Pfam" id="PF04149">
    <property type="entry name" value="DUF397"/>
    <property type="match status" value="2"/>
</dbReference>
<evidence type="ECO:0000313" key="2">
    <source>
        <dbReference type="EMBL" id="KAB2343247.1"/>
    </source>
</evidence>
<comment type="caution">
    <text evidence="2">The sequence shown here is derived from an EMBL/GenBank/DDBJ whole genome shotgun (WGS) entry which is preliminary data.</text>
</comment>
<protein>
    <submittedName>
        <fullName evidence="2">DUF397 domain-containing protein</fullName>
    </submittedName>
</protein>
<dbReference type="AlphaFoldDB" id="A0A6H9YK46"/>
<accession>A0A6H9YK46</accession>
<feature type="domain" description="DUF397" evidence="1">
    <location>
        <begin position="28"/>
        <end position="79"/>
    </location>
</feature>
<name>A0A6H9YK46_9ACTN</name>
<proteinExistence type="predicted"/>
<dbReference type="EMBL" id="WBMT01000019">
    <property type="protein sequence ID" value="KAB2343247.1"/>
    <property type="molecule type" value="Genomic_DNA"/>
</dbReference>
<dbReference type="OrthoDB" id="4316979at2"/>
<evidence type="ECO:0000259" key="1">
    <source>
        <dbReference type="Pfam" id="PF04149"/>
    </source>
</evidence>
<evidence type="ECO:0000313" key="3">
    <source>
        <dbReference type="Proteomes" id="UP000468735"/>
    </source>
</evidence>
<sequence length="81" mass="8792">MDLSGARWRKSSRSADNGGECVELALIWRKSSRSGDNGGECVELASQPGVVAVRDSKDSDGGVLLLPRDTFRRLTDRIKEG</sequence>
<dbReference type="RefSeq" id="WP_151566050.1">
    <property type="nucleotide sequence ID" value="NZ_WBMT01000019.1"/>
</dbReference>